<reference evidence="2" key="1">
    <citation type="journal article" date="2022" name="Plant J.">
        <title>Strategies of tolerance reflected in two North American maple genomes.</title>
        <authorList>
            <person name="McEvoy S.L."/>
            <person name="Sezen U.U."/>
            <person name="Trouern-Trend A."/>
            <person name="McMahon S.M."/>
            <person name="Schaberg P.G."/>
            <person name="Yang J."/>
            <person name="Wegrzyn J.L."/>
            <person name="Swenson N.G."/>
        </authorList>
    </citation>
    <scope>NUCLEOTIDE SEQUENCE</scope>
    <source>
        <strain evidence="2">91603</strain>
    </source>
</reference>
<organism evidence="2 3">
    <name type="scientific">Acer negundo</name>
    <name type="common">Box elder</name>
    <dbReference type="NCBI Taxonomy" id="4023"/>
    <lineage>
        <taxon>Eukaryota</taxon>
        <taxon>Viridiplantae</taxon>
        <taxon>Streptophyta</taxon>
        <taxon>Embryophyta</taxon>
        <taxon>Tracheophyta</taxon>
        <taxon>Spermatophyta</taxon>
        <taxon>Magnoliopsida</taxon>
        <taxon>eudicotyledons</taxon>
        <taxon>Gunneridae</taxon>
        <taxon>Pentapetalae</taxon>
        <taxon>rosids</taxon>
        <taxon>malvids</taxon>
        <taxon>Sapindales</taxon>
        <taxon>Sapindaceae</taxon>
        <taxon>Hippocastanoideae</taxon>
        <taxon>Acereae</taxon>
        <taxon>Acer</taxon>
    </lineage>
</organism>
<proteinExistence type="predicted"/>
<gene>
    <name evidence="2" type="ORF">LWI28_007135</name>
</gene>
<dbReference type="EMBL" id="JAJSOW010000003">
    <property type="protein sequence ID" value="KAI9194563.1"/>
    <property type="molecule type" value="Genomic_DNA"/>
</dbReference>
<accession>A0AAD5P1B8</accession>
<protein>
    <submittedName>
        <fullName evidence="2">Uncharacterized protein</fullName>
    </submittedName>
</protein>
<comment type="caution">
    <text evidence="2">The sequence shown here is derived from an EMBL/GenBank/DDBJ whole genome shotgun (WGS) entry which is preliminary data.</text>
</comment>
<evidence type="ECO:0000313" key="3">
    <source>
        <dbReference type="Proteomes" id="UP001064489"/>
    </source>
</evidence>
<dbReference type="AlphaFoldDB" id="A0AAD5P1B8"/>
<evidence type="ECO:0000313" key="2">
    <source>
        <dbReference type="EMBL" id="KAI9194563.1"/>
    </source>
</evidence>
<keyword evidence="3" id="KW-1185">Reference proteome</keyword>
<dbReference type="Proteomes" id="UP001064489">
    <property type="component" value="Chromosome 1"/>
</dbReference>
<feature type="region of interest" description="Disordered" evidence="1">
    <location>
        <begin position="131"/>
        <end position="165"/>
    </location>
</feature>
<sequence length="165" mass="17140">MLTHTVRVCPEAKKEGPLVDKELSYGSCNVVEEVKRYRQHLSTKGDGSSSPVVLVVGETANGLDLDSGNGGGDPAGDGIVTGPYGSYKSLGGLSEVSSSSGEYDLFQFKENVSLAEPAVKGNGKEKVILTNEGIGPTFGSPSGKRRGGSCGLKSGSWKKAMRKAD</sequence>
<evidence type="ECO:0000256" key="1">
    <source>
        <dbReference type="SAM" id="MobiDB-lite"/>
    </source>
</evidence>
<reference evidence="2" key="2">
    <citation type="submission" date="2023-02" db="EMBL/GenBank/DDBJ databases">
        <authorList>
            <person name="Swenson N.G."/>
            <person name="Wegrzyn J.L."/>
            <person name="Mcevoy S.L."/>
        </authorList>
    </citation>
    <scope>NUCLEOTIDE SEQUENCE</scope>
    <source>
        <strain evidence="2">91603</strain>
        <tissue evidence="2">Leaf</tissue>
    </source>
</reference>
<name>A0AAD5P1B8_ACENE</name>